<evidence type="ECO:0000313" key="7">
    <source>
        <dbReference type="Proteomes" id="UP001201873"/>
    </source>
</evidence>
<evidence type="ECO:0000313" key="6">
    <source>
        <dbReference type="EMBL" id="MCK9878781.1"/>
    </source>
</evidence>
<reference evidence="6 7" key="1">
    <citation type="submission" date="2022-04" db="EMBL/GenBank/DDBJ databases">
        <title>Genome diversity in the genus Frankia.</title>
        <authorList>
            <person name="Carlos-Shanley C."/>
            <person name="Hahn D."/>
        </authorList>
    </citation>
    <scope>NUCLEOTIDE SEQUENCE [LARGE SCALE GENOMIC DNA]</scope>
    <source>
        <strain evidence="6 7">Ag45/Mut15</strain>
    </source>
</reference>
<keyword evidence="4" id="KW-0862">Zinc</keyword>
<dbReference type="InterPro" id="IPR003785">
    <property type="entry name" value="Creatininase/forma_Hydrolase"/>
</dbReference>
<keyword evidence="2" id="KW-0479">Metal-binding</keyword>
<gene>
    <name evidence="6" type="primary">mftE</name>
    <name evidence="6" type="ORF">MXD59_23970</name>
</gene>
<evidence type="ECO:0000256" key="5">
    <source>
        <dbReference type="ARBA" id="ARBA00024029"/>
    </source>
</evidence>
<dbReference type="PANTHER" id="PTHR35005">
    <property type="entry name" value="3-DEHYDRO-SCYLLO-INOSOSE HYDROLASE"/>
    <property type="match status" value="1"/>
</dbReference>
<evidence type="ECO:0000256" key="3">
    <source>
        <dbReference type="ARBA" id="ARBA00022801"/>
    </source>
</evidence>
<dbReference type="InterPro" id="IPR023871">
    <property type="entry name" value="MftE"/>
</dbReference>
<dbReference type="EMBL" id="JALKFT010000044">
    <property type="protein sequence ID" value="MCK9878781.1"/>
    <property type="molecule type" value="Genomic_DNA"/>
</dbReference>
<evidence type="ECO:0000256" key="4">
    <source>
        <dbReference type="ARBA" id="ARBA00022833"/>
    </source>
</evidence>
<protein>
    <submittedName>
        <fullName evidence="6">Mycofactocin biosynthesis peptidyl-dipeptidase MftE</fullName>
    </submittedName>
</protein>
<proteinExistence type="inferred from homology"/>
<accession>A0ABT0K4Y5</accession>
<dbReference type="NCBIfam" id="TIGR03964">
    <property type="entry name" value="mycofact_creat"/>
    <property type="match status" value="1"/>
</dbReference>
<organism evidence="6 7">
    <name type="scientific">Frankia umida</name>
    <dbReference type="NCBI Taxonomy" id="573489"/>
    <lineage>
        <taxon>Bacteria</taxon>
        <taxon>Bacillati</taxon>
        <taxon>Actinomycetota</taxon>
        <taxon>Actinomycetes</taxon>
        <taxon>Frankiales</taxon>
        <taxon>Frankiaceae</taxon>
        <taxon>Frankia</taxon>
    </lineage>
</organism>
<comment type="caution">
    <text evidence="6">The sequence shown here is derived from an EMBL/GenBank/DDBJ whole genome shotgun (WGS) entry which is preliminary data.</text>
</comment>
<dbReference type="Gene3D" id="3.40.50.10310">
    <property type="entry name" value="Creatininase"/>
    <property type="match status" value="1"/>
</dbReference>
<sequence>MVQLGEVAWPDLRGGRPLLVLPVGSLEQHGPHLPLDTDTRIAVAVAVGLADRLRPLLVAPALAFGASGEHAGFPGTLSLGTQALAHAVVEIVRSADDLAAGVVLVNGHGGNLVGLRQAVATLAAEGRRVLLWAPTAALARVAGVPDTAAGGVGDLHAGRSETSLLLHLAPELVRLDQACAGPTPPLSELIARGVAPLSPSGVLGDPAGASAREGARLLGAYIDHATDLLLAWAERRGIAAPRRSPPATST</sequence>
<keyword evidence="3" id="KW-0378">Hydrolase</keyword>
<comment type="similarity">
    <text evidence="5">Belongs to the creatininase superfamily.</text>
</comment>
<dbReference type="RefSeq" id="WP_248826850.1">
    <property type="nucleotide sequence ID" value="NZ_JALKFT010000044.1"/>
</dbReference>
<dbReference type="Pfam" id="PF02633">
    <property type="entry name" value="Creatininase"/>
    <property type="match status" value="1"/>
</dbReference>
<keyword evidence="7" id="KW-1185">Reference proteome</keyword>
<evidence type="ECO:0000256" key="2">
    <source>
        <dbReference type="ARBA" id="ARBA00022723"/>
    </source>
</evidence>
<dbReference type="Proteomes" id="UP001201873">
    <property type="component" value="Unassembled WGS sequence"/>
</dbReference>
<dbReference type="SUPFAM" id="SSF102215">
    <property type="entry name" value="Creatininase"/>
    <property type="match status" value="1"/>
</dbReference>
<dbReference type="PANTHER" id="PTHR35005:SF1">
    <property type="entry name" value="2-AMINO-5-FORMYLAMINO-6-RIBOSYLAMINOPYRIMIDIN-4(3H)-ONE 5'-MONOPHOSPHATE DEFORMYLASE"/>
    <property type="match status" value="1"/>
</dbReference>
<evidence type="ECO:0000256" key="1">
    <source>
        <dbReference type="ARBA" id="ARBA00001947"/>
    </source>
</evidence>
<name>A0ABT0K4Y5_9ACTN</name>
<comment type="cofactor">
    <cofactor evidence="1">
        <name>Zn(2+)</name>
        <dbReference type="ChEBI" id="CHEBI:29105"/>
    </cofactor>
</comment>
<dbReference type="InterPro" id="IPR024087">
    <property type="entry name" value="Creatininase-like_sf"/>
</dbReference>